<evidence type="ECO:0000313" key="2">
    <source>
        <dbReference type="Proteomes" id="UP001154420"/>
    </source>
</evidence>
<dbReference type="EMBL" id="QZDT01000006">
    <property type="protein sequence ID" value="NBJ92217.1"/>
    <property type="molecule type" value="Genomic_DNA"/>
</dbReference>
<sequence length="167" mass="19928">MAYGRIYIDNLRKKVTALFDDLRADNRLGEDNFIEAFKRKYPQDYASLVYEWEFKVHEFKKNRKGQPKPHPIRPDKILSNMYRNYYFKLIKNPGIKKSKERSVNLIQVKAGKYGYKIKKNDCGRYNVINKKTKEIEYENLTYGELSKRFSKQGIQEILARKESKKDG</sequence>
<comment type="caution">
    <text evidence="1">The sequence shown here is derived from an EMBL/GenBank/DDBJ whole genome shotgun (WGS) entry which is preliminary data.</text>
</comment>
<dbReference type="AlphaFoldDB" id="A0A9X5GSR9"/>
<keyword evidence="2" id="KW-1185">Reference proteome</keyword>
<proteinExistence type="predicted"/>
<accession>A0A9X5GSR9</accession>
<organism evidence="1 2">
    <name type="scientific">Parablautia muri</name>
    <dbReference type="NCBI Taxonomy" id="2320879"/>
    <lineage>
        <taxon>Bacteria</taxon>
        <taxon>Bacillati</taxon>
        <taxon>Bacillota</taxon>
        <taxon>Clostridia</taxon>
        <taxon>Lachnospirales</taxon>
        <taxon>Lachnospiraceae</taxon>
        <taxon>Parablautia</taxon>
    </lineage>
</organism>
<dbReference type="OrthoDB" id="9823616at2"/>
<dbReference type="RefSeq" id="WP_160559308.1">
    <property type="nucleotide sequence ID" value="NZ_QZDT01000006.1"/>
</dbReference>
<dbReference type="Proteomes" id="UP001154420">
    <property type="component" value="Unassembled WGS sequence"/>
</dbReference>
<gene>
    <name evidence="1" type="ORF">D5281_06320</name>
</gene>
<protein>
    <submittedName>
        <fullName evidence="1">Uncharacterized protein</fullName>
    </submittedName>
</protein>
<reference evidence="1" key="1">
    <citation type="submission" date="2018-09" db="EMBL/GenBank/DDBJ databases">
        <title>Murine metabolic-syndrome-specific gut microbial biobank.</title>
        <authorList>
            <person name="Liu C."/>
        </authorList>
    </citation>
    <scope>NUCLEOTIDE SEQUENCE</scope>
    <source>
        <strain evidence="1">D42-62</strain>
    </source>
</reference>
<evidence type="ECO:0000313" key="1">
    <source>
        <dbReference type="EMBL" id="NBJ92217.1"/>
    </source>
</evidence>
<name>A0A9X5GSR9_9FIRM</name>